<reference evidence="9 10" key="1">
    <citation type="submission" date="2019-02" db="EMBL/GenBank/DDBJ databases">
        <title>Genome sequencing of the rare red list fungi Dentipellis fragilis.</title>
        <authorList>
            <person name="Buettner E."/>
            <person name="Kellner H."/>
        </authorList>
    </citation>
    <scope>NUCLEOTIDE SEQUENCE [LARGE SCALE GENOMIC DNA]</scope>
    <source>
        <strain evidence="9 10">DSM 105465</strain>
    </source>
</reference>
<feature type="compositionally biased region" description="Basic and acidic residues" evidence="6">
    <location>
        <begin position="169"/>
        <end position="179"/>
    </location>
</feature>
<dbReference type="InterPro" id="IPR036188">
    <property type="entry name" value="FAD/NAD-bd_sf"/>
</dbReference>
<evidence type="ECO:0000256" key="2">
    <source>
        <dbReference type="ARBA" id="ARBA00010790"/>
    </source>
</evidence>
<gene>
    <name evidence="9" type="ORF">EVG20_g3707</name>
</gene>
<evidence type="ECO:0000313" key="9">
    <source>
        <dbReference type="EMBL" id="TFY68054.1"/>
    </source>
</evidence>
<dbReference type="Gene3D" id="3.50.50.60">
    <property type="entry name" value="FAD/NAD(P)-binding domain"/>
    <property type="match status" value="1"/>
</dbReference>
<dbReference type="PROSITE" id="PS00624">
    <property type="entry name" value="GMC_OXRED_2"/>
    <property type="match status" value="1"/>
</dbReference>
<feature type="region of interest" description="Disordered" evidence="6">
    <location>
        <begin position="54"/>
        <end position="89"/>
    </location>
</feature>
<feature type="region of interest" description="Disordered" evidence="6">
    <location>
        <begin position="145"/>
        <end position="180"/>
    </location>
</feature>
<dbReference type="PANTHER" id="PTHR11552:SF147">
    <property type="entry name" value="CHOLINE DEHYDROGENASE, MITOCHONDRIAL"/>
    <property type="match status" value="1"/>
</dbReference>
<feature type="domain" description="Glucose-methanol-choline oxidoreductase N-terminal" evidence="8">
    <location>
        <begin position="579"/>
        <end position="593"/>
    </location>
</feature>
<name>A0A4Y9Z099_9AGAM</name>
<dbReference type="InterPro" id="IPR012132">
    <property type="entry name" value="GMC_OxRdtase"/>
</dbReference>
<dbReference type="InterPro" id="IPR000172">
    <property type="entry name" value="GMC_OxRdtase_N"/>
</dbReference>
<comment type="similarity">
    <text evidence="2 5">Belongs to the GMC oxidoreductase family.</text>
</comment>
<keyword evidence="4 5" id="KW-0274">FAD</keyword>
<evidence type="ECO:0000256" key="6">
    <source>
        <dbReference type="SAM" id="MobiDB-lite"/>
    </source>
</evidence>
<evidence type="ECO:0000256" key="3">
    <source>
        <dbReference type="ARBA" id="ARBA00022630"/>
    </source>
</evidence>
<dbReference type="PANTHER" id="PTHR11552">
    <property type="entry name" value="GLUCOSE-METHANOL-CHOLINE GMC OXIDOREDUCTASE"/>
    <property type="match status" value="1"/>
</dbReference>
<proteinExistence type="inferred from homology"/>
<feature type="domain" description="Glucose-methanol-choline oxidoreductase N-terminal" evidence="7">
    <location>
        <begin position="387"/>
        <end position="410"/>
    </location>
</feature>
<dbReference type="SUPFAM" id="SSF54373">
    <property type="entry name" value="FAD-linked reductases, C-terminal domain"/>
    <property type="match status" value="1"/>
</dbReference>
<evidence type="ECO:0000256" key="1">
    <source>
        <dbReference type="ARBA" id="ARBA00001974"/>
    </source>
</evidence>
<dbReference type="AlphaFoldDB" id="A0A4Y9Z099"/>
<dbReference type="OrthoDB" id="269227at2759"/>
<dbReference type="SUPFAM" id="SSF51905">
    <property type="entry name" value="FAD/NAD(P)-binding domain"/>
    <property type="match status" value="1"/>
</dbReference>
<protein>
    <recommendedName>
        <fullName evidence="7 8">Glucose-methanol-choline oxidoreductase N-terminal domain-containing protein</fullName>
    </recommendedName>
</protein>
<evidence type="ECO:0000256" key="4">
    <source>
        <dbReference type="ARBA" id="ARBA00022827"/>
    </source>
</evidence>
<evidence type="ECO:0000313" key="10">
    <source>
        <dbReference type="Proteomes" id="UP000298327"/>
    </source>
</evidence>
<dbReference type="STRING" id="205917.A0A4Y9Z099"/>
<dbReference type="PROSITE" id="PS00623">
    <property type="entry name" value="GMC_OXRED_1"/>
    <property type="match status" value="1"/>
</dbReference>
<dbReference type="GO" id="GO:0016614">
    <property type="term" value="F:oxidoreductase activity, acting on CH-OH group of donors"/>
    <property type="evidence" value="ECO:0007669"/>
    <property type="project" value="InterPro"/>
</dbReference>
<keyword evidence="3 5" id="KW-0285">Flavoprotein</keyword>
<dbReference type="Pfam" id="PF05199">
    <property type="entry name" value="GMC_oxred_C"/>
    <property type="match status" value="1"/>
</dbReference>
<comment type="caution">
    <text evidence="9">The sequence shown here is derived from an EMBL/GenBank/DDBJ whole genome shotgun (WGS) entry which is preliminary data.</text>
</comment>
<evidence type="ECO:0000259" key="7">
    <source>
        <dbReference type="PROSITE" id="PS00623"/>
    </source>
</evidence>
<accession>A0A4Y9Z099</accession>
<sequence>MPPHIRRREGDAVPDMADCPGKGAKLIMMTGAPIGDATTIWMTNTGDALRLTEDPQYGEARPRARVQSHTGHIDEESGNTEAEPSKRPVPCTPDLVIPIRPNFPTVPGITAPALDEERPMNRPSCRISATGTRVLQYSFGKLPAHVGGHSTNKQFDEESSSNKGTAQRRSSDGLRKMDAGELGLTKQEYRDAVVVEGEREEGSEPGLDATRIKRAKHMRGPADSGHLYDLITTPIAIPSHLIRPRRPLPYLGRVARKLALELVGRGFAVATPDFNTAVTMRSLATLLPLVLAGTAAYAKLYESPADLPGRKYDFVVVGGGASGAVVANRLTEEKFTVLLLEAGYSTTGNINNTVPLYAILGVPQNYWNYTTIPQVGLNNQSISYVQGRGLGGGTAVNGMLYSRGTADDYNRYAQHVGDSRWSWNALQPYIARNEKWEIPAHANNSDRGEFLPAIHHSTGINSVSLAAYPHPTDERVLRTIKQFPQDYPLLPDVNVGAAKGFGWSQATIGNGERSSAQASYLAPKFINRPNLDVLIHARALRVVPTTGNEFTTVEYIVDGSDDTNTYNITASKEVILSTGAVRTPHLLLNSGIGPASELRAFNITPLVDSPSVGKNLSDHPTASIKFRVNTTDTWDDLWRNETYMASAFAQWNTSRTGPLADTLPGHIMWSRVPEALVKQYGDPAPGKNTPHVEMSVQNGWNVPIQTLPPAGQHFITLGVGTLTPFSRGSITLNGSVPQADPLINPNFLTHDFDVKAAVAALQLGLGFLEKPAWQEIAPVSIVDGISFNTTEADLEAYVRSTAQSNAHACGTAAMGPANADWSVVDPELRVKGASGLRVIDASVIPFVPSAHTMAPTYIFAERGAEFVKEAWVNL</sequence>
<dbReference type="Gene3D" id="3.30.560.10">
    <property type="entry name" value="Glucose Oxidase, domain 3"/>
    <property type="match status" value="1"/>
</dbReference>
<organism evidence="9 10">
    <name type="scientific">Dentipellis fragilis</name>
    <dbReference type="NCBI Taxonomy" id="205917"/>
    <lineage>
        <taxon>Eukaryota</taxon>
        <taxon>Fungi</taxon>
        <taxon>Dikarya</taxon>
        <taxon>Basidiomycota</taxon>
        <taxon>Agaricomycotina</taxon>
        <taxon>Agaricomycetes</taxon>
        <taxon>Russulales</taxon>
        <taxon>Hericiaceae</taxon>
        <taxon>Dentipellis</taxon>
    </lineage>
</organism>
<comment type="cofactor">
    <cofactor evidence="1">
        <name>FAD</name>
        <dbReference type="ChEBI" id="CHEBI:57692"/>
    </cofactor>
</comment>
<dbReference type="InterPro" id="IPR007867">
    <property type="entry name" value="GMC_OxRtase_C"/>
</dbReference>
<dbReference type="EMBL" id="SEOQ01000173">
    <property type="protein sequence ID" value="TFY68054.1"/>
    <property type="molecule type" value="Genomic_DNA"/>
</dbReference>
<dbReference type="GO" id="GO:0050660">
    <property type="term" value="F:flavin adenine dinucleotide binding"/>
    <property type="evidence" value="ECO:0007669"/>
    <property type="project" value="InterPro"/>
</dbReference>
<evidence type="ECO:0000256" key="5">
    <source>
        <dbReference type="RuleBase" id="RU003968"/>
    </source>
</evidence>
<dbReference type="Pfam" id="PF00732">
    <property type="entry name" value="GMC_oxred_N"/>
    <property type="match status" value="1"/>
</dbReference>
<evidence type="ECO:0000259" key="8">
    <source>
        <dbReference type="PROSITE" id="PS00624"/>
    </source>
</evidence>
<keyword evidence="10" id="KW-1185">Reference proteome</keyword>
<dbReference type="Proteomes" id="UP000298327">
    <property type="component" value="Unassembled WGS sequence"/>
</dbReference>